<accession>A0A9P0GQD7</accession>
<feature type="domain" description="F-box/LRR-repeat protein 15-like leucin rich repeat" evidence="1">
    <location>
        <begin position="90"/>
        <end position="223"/>
    </location>
</feature>
<proteinExistence type="predicted"/>
<keyword evidence="3" id="KW-1185">Reference proteome</keyword>
<dbReference type="PANTHER" id="PTHR13318:SF190">
    <property type="entry name" value="PARTNER OF PAIRED, ISOFORM B"/>
    <property type="match status" value="1"/>
</dbReference>
<dbReference type="Gene3D" id="3.80.10.10">
    <property type="entry name" value="Ribonuclease Inhibitor"/>
    <property type="match status" value="1"/>
</dbReference>
<dbReference type="SMART" id="SM00367">
    <property type="entry name" value="LRR_CC"/>
    <property type="match status" value="3"/>
</dbReference>
<dbReference type="InterPro" id="IPR032675">
    <property type="entry name" value="LRR_dom_sf"/>
</dbReference>
<dbReference type="GO" id="GO:0031146">
    <property type="term" value="P:SCF-dependent proteasomal ubiquitin-dependent protein catabolic process"/>
    <property type="evidence" value="ECO:0007669"/>
    <property type="project" value="TreeGrafter"/>
</dbReference>
<evidence type="ECO:0000259" key="1">
    <source>
        <dbReference type="Pfam" id="PF25372"/>
    </source>
</evidence>
<gene>
    <name evidence="2" type="ORF">CEUTPL_LOCUS3382</name>
</gene>
<dbReference type="EMBL" id="OU892288">
    <property type="protein sequence ID" value="CAH1124434.1"/>
    <property type="molecule type" value="Genomic_DNA"/>
</dbReference>
<dbReference type="OrthoDB" id="10257471at2759"/>
<protein>
    <recommendedName>
        <fullName evidence="1">F-box/LRR-repeat protein 15-like leucin rich repeat domain-containing protein</fullName>
    </recommendedName>
</protein>
<reference evidence="2" key="1">
    <citation type="submission" date="2022-01" db="EMBL/GenBank/DDBJ databases">
        <authorList>
            <person name="King R."/>
        </authorList>
    </citation>
    <scope>NUCLEOTIDE SEQUENCE</scope>
</reference>
<dbReference type="Pfam" id="PF25372">
    <property type="entry name" value="DUF7885"/>
    <property type="match status" value="1"/>
</dbReference>
<sequence length="264" mass="29747">MEKRLEYSVDLLTAMAMKCIIKNLSFYQNSEFKALEQLPIPLKNSILKKFTTTGLNTKNVNALLVALINKQTTEINMTPFTITDNLLEKLCVCENMKKIYWFRDRIGCEFTSAGLINFLEHTPELTFLMLVKNDEINDAVLKCISNNCGKLEVLEIAGSENVTDAGLMYLSTMNLTSLSVIEANITDQGLIALSKGKITETLKELVVSRCNNVTHLGLKTIVKHCLNLTWFNLMNNANVNAAEVEDIDQILRIPLNQVFYDLTL</sequence>
<dbReference type="PANTHER" id="PTHR13318">
    <property type="entry name" value="PARTNER OF PAIRED, ISOFORM B-RELATED"/>
    <property type="match status" value="1"/>
</dbReference>
<dbReference type="InterPro" id="IPR006553">
    <property type="entry name" value="Leu-rich_rpt_Cys-con_subtyp"/>
</dbReference>
<name>A0A9P0GQD7_9CUCU</name>
<dbReference type="InterPro" id="IPR057207">
    <property type="entry name" value="FBXL15_LRR"/>
</dbReference>
<evidence type="ECO:0000313" key="2">
    <source>
        <dbReference type="EMBL" id="CAH1124434.1"/>
    </source>
</evidence>
<dbReference type="SUPFAM" id="SSF52047">
    <property type="entry name" value="RNI-like"/>
    <property type="match status" value="1"/>
</dbReference>
<dbReference type="Proteomes" id="UP001152799">
    <property type="component" value="Chromosome 12"/>
</dbReference>
<dbReference type="GO" id="GO:0019005">
    <property type="term" value="C:SCF ubiquitin ligase complex"/>
    <property type="evidence" value="ECO:0007669"/>
    <property type="project" value="TreeGrafter"/>
</dbReference>
<organism evidence="2 3">
    <name type="scientific">Ceutorhynchus assimilis</name>
    <name type="common">cabbage seed weevil</name>
    <dbReference type="NCBI Taxonomy" id="467358"/>
    <lineage>
        <taxon>Eukaryota</taxon>
        <taxon>Metazoa</taxon>
        <taxon>Ecdysozoa</taxon>
        <taxon>Arthropoda</taxon>
        <taxon>Hexapoda</taxon>
        <taxon>Insecta</taxon>
        <taxon>Pterygota</taxon>
        <taxon>Neoptera</taxon>
        <taxon>Endopterygota</taxon>
        <taxon>Coleoptera</taxon>
        <taxon>Polyphaga</taxon>
        <taxon>Cucujiformia</taxon>
        <taxon>Curculionidae</taxon>
        <taxon>Ceutorhynchinae</taxon>
        <taxon>Ceutorhynchus</taxon>
    </lineage>
</organism>
<dbReference type="AlphaFoldDB" id="A0A9P0GQD7"/>
<evidence type="ECO:0000313" key="3">
    <source>
        <dbReference type="Proteomes" id="UP001152799"/>
    </source>
</evidence>